<keyword evidence="1" id="KW-0732">Signal</keyword>
<dbReference type="Proteomes" id="UP001620626">
    <property type="component" value="Unassembled WGS sequence"/>
</dbReference>
<sequence length="553" mass="63407">MAQIVNLVSFLILVLSWPNALSIDTEAVKDMADEFSALTSSTWDIVNQLKFVSENAVKFVRVAGPVGAIIATAIDIGFSPESDEQKAIKELHKFVETKFEDLKRHVEHEANSITNYLVKVDYQNMVTRPLNIIDDAYKGITDQRKEERSHYKEEFITKCKGINTAPSDVLINMKYNLVEQCHLPSQEQAESYAAVLELFQRIEQRHHHLLNQNDAISVEKYEKIKSSILAKSAKEALQGKLNTILNSANTADEVWQALNKLDTDFHHPKNTCWIQTIADSNKWKREPLVHFAKIVWLDLIRASLIASHCANVIYAGKQKDIDITHRKIKSRLQEITAHVADWIAKMLEITWPTISRTRAKSAIGDSDIAESEKEYQNKAEKIKDEVDQYGAEEYDYAVIVLPNWTNPEAMAIICEANSCFELIDVKKVNVIVVRIEDNKTNYELACKAAAWFTPQIKAKMIHSIRVWWDRKTDLDRKTDIKLIDLAKELKQMLQFYRHLVLIHNWKFFSSAATITLGVAKTYIKSVMTEQGFNHKIEPVSFIDAEIFHVHMLL</sequence>
<reference evidence="2 3" key="1">
    <citation type="submission" date="2024-10" db="EMBL/GenBank/DDBJ databases">
        <authorList>
            <person name="Kim D."/>
        </authorList>
    </citation>
    <scope>NUCLEOTIDE SEQUENCE [LARGE SCALE GENOMIC DNA]</scope>
    <source>
        <strain evidence="2">BH-2024</strain>
    </source>
</reference>
<evidence type="ECO:0000313" key="2">
    <source>
        <dbReference type="EMBL" id="KAL3083595.1"/>
    </source>
</evidence>
<feature type="signal peptide" evidence="1">
    <location>
        <begin position="1"/>
        <end position="22"/>
    </location>
</feature>
<name>A0ABD2J1V0_9BILA</name>
<dbReference type="EMBL" id="JBICBT010001098">
    <property type="protein sequence ID" value="KAL3083595.1"/>
    <property type="molecule type" value="Genomic_DNA"/>
</dbReference>
<protein>
    <submittedName>
        <fullName evidence="2">Uncharacterized protein</fullName>
    </submittedName>
</protein>
<gene>
    <name evidence="2" type="ORF">niasHT_036367</name>
</gene>
<dbReference type="AlphaFoldDB" id="A0ABD2J1V0"/>
<organism evidence="2 3">
    <name type="scientific">Heterodera trifolii</name>
    <dbReference type="NCBI Taxonomy" id="157864"/>
    <lineage>
        <taxon>Eukaryota</taxon>
        <taxon>Metazoa</taxon>
        <taxon>Ecdysozoa</taxon>
        <taxon>Nematoda</taxon>
        <taxon>Chromadorea</taxon>
        <taxon>Rhabditida</taxon>
        <taxon>Tylenchina</taxon>
        <taxon>Tylenchomorpha</taxon>
        <taxon>Tylenchoidea</taxon>
        <taxon>Heteroderidae</taxon>
        <taxon>Heteroderinae</taxon>
        <taxon>Heterodera</taxon>
    </lineage>
</organism>
<accession>A0ABD2J1V0</accession>
<keyword evidence="3" id="KW-1185">Reference proteome</keyword>
<evidence type="ECO:0000313" key="3">
    <source>
        <dbReference type="Proteomes" id="UP001620626"/>
    </source>
</evidence>
<proteinExistence type="predicted"/>
<comment type="caution">
    <text evidence="2">The sequence shown here is derived from an EMBL/GenBank/DDBJ whole genome shotgun (WGS) entry which is preliminary data.</text>
</comment>
<feature type="chain" id="PRO_5044867414" evidence="1">
    <location>
        <begin position="23"/>
        <end position="553"/>
    </location>
</feature>
<evidence type="ECO:0000256" key="1">
    <source>
        <dbReference type="SAM" id="SignalP"/>
    </source>
</evidence>